<reference evidence="6 7" key="1">
    <citation type="journal article" date="2011" name="J. Bacteriol.">
        <title>Genome sequence of the nonpathogenic Listeria monocytogenes serovar 4a strain M7.</title>
        <authorList>
            <person name="Chen J."/>
            <person name="Xia Y."/>
            <person name="Cheng C."/>
            <person name="Fang C."/>
            <person name="Shan Y."/>
            <person name="Jin G."/>
            <person name="Fang W."/>
        </authorList>
    </citation>
    <scope>NUCLEOTIDE SEQUENCE [LARGE SCALE GENOMIC DNA]</scope>
    <source>
        <strain evidence="6 7">M7</strain>
    </source>
</reference>
<evidence type="ECO:0000313" key="7">
    <source>
        <dbReference type="Proteomes" id="UP000000486"/>
    </source>
</evidence>
<dbReference type="SUPFAM" id="SSF51905">
    <property type="entry name" value="FAD/NAD(P)-binding domain"/>
    <property type="match status" value="1"/>
</dbReference>
<dbReference type="Pfam" id="PF01266">
    <property type="entry name" value="DAO"/>
    <property type="match status" value="1"/>
</dbReference>
<dbReference type="GO" id="GO:0005737">
    <property type="term" value="C:cytoplasm"/>
    <property type="evidence" value="ECO:0007669"/>
    <property type="project" value="TreeGrafter"/>
</dbReference>
<dbReference type="PANTHER" id="PTHR13847:SF286">
    <property type="entry name" value="D-AMINO ACID DEHYDROGENASE"/>
    <property type="match status" value="1"/>
</dbReference>
<keyword evidence="4" id="KW-0560">Oxidoreductase</keyword>
<dbReference type="KEGG" id="lmq:LMM7_2003"/>
<dbReference type="Gene3D" id="3.30.9.10">
    <property type="entry name" value="D-Amino Acid Oxidase, subunit A, domain 2"/>
    <property type="match status" value="1"/>
</dbReference>
<evidence type="ECO:0000256" key="3">
    <source>
        <dbReference type="ARBA" id="ARBA00022630"/>
    </source>
</evidence>
<organism evidence="6 7">
    <name type="scientific">Listeria monocytogenes serotype 4a (strain M7)</name>
    <dbReference type="NCBI Taxonomy" id="1030009"/>
    <lineage>
        <taxon>Bacteria</taxon>
        <taxon>Bacillati</taxon>
        <taxon>Bacillota</taxon>
        <taxon>Bacilli</taxon>
        <taxon>Bacillales</taxon>
        <taxon>Listeriaceae</taxon>
        <taxon>Listeria</taxon>
    </lineage>
</organism>
<accession>A0A0E0UY14</accession>
<sequence>MQKIVIIGGGIVGASAAYLLSKENVQVTLIDSDEPGQATHAAAGIICPWLSKRRNKYWYELAKNSAAFYKELAGTLEGDTGRNSGYKQVGVLALRKTEEKVTELFDLANERRLDAEVMDEIAKLSEEETKQKFPLVKPGFGSVYVSGAARVNGGLFCETLLYAAKENGVKIKSGRAHFSTDGKVRVDGENEHYDKLIIAAGAWLKELLDEASFHTEVLAQKGQLLELDFSEFQTDEWPVILPPSAKSIVPFDNGKIIVGATHEKAAGFDTEPTAEGKAEILTEVSQFMEGDLASKVAHVAVGTRPYTPDFAPLIGQLPGFESVFLANGLGASGLTTGPYVGKLLADLALGNTVDLALENYEPSKYISR</sequence>
<feature type="domain" description="FAD dependent oxidoreductase" evidence="5">
    <location>
        <begin position="3"/>
        <end position="347"/>
    </location>
</feature>
<evidence type="ECO:0000313" key="6">
    <source>
        <dbReference type="EMBL" id="AEH93008.1"/>
    </source>
</evidence>
<dbReference type="Proteomes" id="UP000000486">
    <property type="component" value="Chromosome"/>
</dbReference>
<comment type="similarity">
    <text evidence="2">Belongs to the DadA oxidoreductase family.</text>
</comment>
<evidence type="ECO:0000256" key="1">
    <source>
        <dbReference type="ARBA" id="ARBA00001974"/>
    </source>
</evidence>
<dbReference type="RefSeq" id="WP_012581076.1">
    <property type="nucleotide sequence ID" value="NC_017537.1"/>
</dbReference>
<dbReference type="Gene3D" id="3.50.50.60">
    <property type="entry name" value="FAD/NAD(P)-binding domain"/>
    <property type="match status" value="1"/>
</dbReference>
<dbReference type="InterPro" id="IPR006076">
    <property type="entry name" value="FAD-dep_OxRdtase"/>
</dbReference>
<dbReference type="EMBL" id="CP002816">
    <property type="protein sequence ID" value="AEH93008.1"/>
    <property type="molecule type" value="Genomic_DNA"/>
</dbReference>
<keyword evidence="3" id="KW-0285">Flavoprotein</keyword>
<protein>
    <submittedName>
        <fullName evidence="6">Putative D-amino acid dehydrogenase, small subunit</fullName>
    </submittedName>
</protein>
<dbReference type="InterPro" id="IPR036188">
    <property type="entry name" value="FAD/NAD-bd_sf"/>
</dbReference>
<evidence type="ECO:0000259" key="5">
    <source>
        <dbReference type="Pfam" id="PF01266"/>
    </source>
</evidence>
<dbReference type="PANTHER" id="PTHR13847">
    <property type="entry name" value="SARCOSINE DEHYDROGENASE-RELATED"/>
    <property type="match status" value="1"/>
</dbReference>
<dbReference type="HOGENOM" id="CLU_007884_4_5_9"/>
<dbReference type="SUPFAM" id="SSF54373">
    <property type="entry name" value="FAD-linked reductases, C-terminal domain"/>
    <property type="match status" value="1"/>
</dbReference>
<evidence type="ECO:0000256" key="4">
    <source>
        <dbReference type="ARBA" id="ARBA00023002"/>
    </source>
</evidence>
<gene>
    <name evidence="6" type="primary">dadA</name>
    <name evidence="6" type="ordered locus">LMM7_2003</name>
</gene>
<evidence type="ECO:0000256" key="2">
    <source>
        <dbReference type="ARBA" id="ARBA00009410"/>
    </source>
</evidence>
<dbReference type="PATRIC" id="fig|1030009.3.peg.1992"/>
<comment type="cofactor">
    <cofactor evidence="1">
        <name>FAD</name>
        <dbReference type="ChEBI" id="CHEBI:57692"/>
    </cofactor>
</comment>
<proteinExistence type="inferred from homology"/>
<dbReference type="GO" id="GO:0016491">
    <property type="term" value="F:oxidoreductase activity"/>
    <property type="evidence" value="ECO:0007669"/>
    <property type="project" value="UniProtKB-KW"/>
</dbReference>
<dbReference type="AlphaFoldDB" id="A0A0E0UY14"/>
<name>A0A0E0UY14_LISMM</name>